<evidence type="ECO:0000313" key="2">
    <source>
        <dbReference type="Proteomes" id="UP000821845"/>
    </source>
</evidence>
<organism evidence="1 2">
    <name type="scientific">Hyalomma asiaticum</name>
    <name type="common">Tick</name>
    <dbReference type="NCBI Taxonomy" id="266040"/>
    <lineage>
        <taxon>Eukaryota</taxon>
        <taxon>Metazoa</taxon>
        <taxon>Ecdysozoa</taxon>
        <taxon>Arthropoda</taxon>
        <taxon>Chelicerata</taxon>
        <taxon>Arachnida</taxon>
        <taxon>Acari</taxon>
        <taxon>Parasitiformes</taxon>
        <taxon>Ixodida</taxon>
        <taxon>Ixodoidea</taxon>
        <taxon>Ixodidae</taxon>
        <taxon>Hyalomminae</taxon>
        <taxon>Hyalomma</taxon>
    </lineage>
</organism>
<comment type="caution">
    <text evidence="1">The sequence shown here is derived from an EMBL/GenBank/DDBJ whole genome shotgun (WGS) entry which is preliminary data.</text>
</comment>
<sequence>MKNRVPKTAKLEDDKCLAKRGRGSSSQPVNVSSGTCLVKWLDNKAITFASNHVGEEPFGQCRRWSKKEKVYQDIPRPAVVEEYNRNMGGVDMSDRMLSLYPTTQRTKKWTVRTMIFICDLAAVNSWLQYKEDSALLGVPKKNILGLLEFKMSLAHYLLSKDRCGEESADDEPPRKVLKAKVVPLPPEPKRTTKADHMPELLNQGSSSRCRNPGCSQRTKFRCTTCNIFLCITTARNCYKQFHTK</sequence>
<evidence type="ECO:0000313" key="1">
    <source>
        <dbReference type="EMBL" id="KAH6926660.1"/>
    </source>
</evidence>
<keyword evidence="2" id="KW-1185">Reference proteome</keyword>
<dbReference type="Proteomes" id="UP000821845">
    <property type="component" value="Chromosome 7"/>
</dbReference>
<accession>A0ACB7RWR3</accession>
<protein>
    <submittedName>
        <fullName evidence="1">Uncharacterized protein</fullName>
    </submittedName>
</protein>
<proteinExistence type="predicted"/>
<gene>
    <name evidence="1" type="ORF">HPB50_021175</name>
</gene>
<dbReference type="EMBL" id="CM023487">
    <property type="protein sequence ID" value="KAH6926660.1"/>
    <property type="molecule type" value="Genomic_DNA"/>
</dbReference>
<name>A0ACB7RWR3_HYAAI</name>
<reference evidence="1" key="1">
    <citation type="submission" date="2020-05" db="EMBL/GenBank/DDBJ databases">
        <title>Large-scale comparative analyses of tick genomes elucidate their genetic diversity and vector capacities.</title>
        <authorList>
            <person name="Jia N."/>
            <person name="Wang J."/>
            <person name="Shi W."/>
            <person name="Du L."/>
            <person name="Sun Y."/>
            <person name="Zhan W."/>
            <person name="Jiang J."/>
            <person name="Wang Q."/>
            <person name="Zhang B."/>
            <person name="Ji P."/>
            <person name="Sakyi L.B."/>
            <person name="Cui X."/>
            <person name="Yuan T."/>
            <person name="Jiang B."/>
            <person name="Yang W."/>
            <person name="Lam T.T.-Y."/>
            <person name="Chang Q."/>
            <person name="Ding S."/>
            <person name="Wang X."/>
            <person name="Zhu J."/>
            <person name="Ruan X."/>
            <person name="Zhao L."/>
            <person name="Wei J."/>
            <person name="Que T."/>
            <person name="Du C."/>
            <person name="Cheng J."/>
            <person name="Dai P."/>
            <person name="Han X."/>
            <person name="Huang E."/>
            <person name="Gao Y."/>
            <person name="Liu J."/>
            <person name="Shao H."/>
            <person name="Ye R."/>
            <person name="Li L."/>
            <person name="Wei W."/>
            <person name="Wang X."/>
            <person name="Wang C."/>
            <person name="Yang T."/>
            <person name="Huo Q."/>
            <person name="Li W."/>
            <person name="Guo W."/>
            <person name="Chen H."/>
            <person name="Zhou L."/>
            <person name="Ni X."/>
            <person name="Tian J."/>
            <person name="Zhou Y."/>
            <person name="Sheng Y."/>
            <person name="Liu T."/>
            <person name="Pan Y."/>
            <person name="Xia L."/>
            <person name="Li J."/>
            <person name="Zhao F."/>
            <person name="Cao W."/>
        </authorList>
    </citation>
    <scope>NUCLEOTIDE SEQUENCE</scope>
    <source>
        <strain evidence="1">Hyas-2018</strain>
    </source>
</reference>